<keyword evidence="4" id="KW-1185">Reference proteome</keyword>
<feature type="chain" id="PRO_5017262217" evidence="2">
    <location>
        <begin position="19"/>
        <end position="102"/>
    </location>
</feature>
<dbReference type="Proteomes" id="UP000261560">
    <property type="component" value="Unplaced"/>
</dbReference>
<evidence type="ECO:0000256" key="1">
    <source>
        <dbReference type="SAM" id="MobiDB-lite"/>
    </source>
</evidence>
<evidence type="ECO:0000313" key="4">
    <source>
        <dbReference type="Proteomes" id="UP000261560"/>
    </source>
</evidence>
<feature type="compositionally biased region" description="Polar residues" evidence="1">
    <location>
        <begin position="61"/>
        <end position="72"/>
    </location>
</feature>
<keyword evidence="2" id="KW-0732">Signal</keyword>
<proteinExistence type="predicted"/>
<reference evidence="3" key="1">
    <citation type="submission" date="2025-08" db="UniProtKB">
        <authorList>
            <consortium name="Ensembl"/>
        </authorList>
    </citation>
    <scope>IDENTIFICATION</scope>
</reference>
<dbReference type="Ensembl" id="ENSOMET00000007778.1">
    <property type="protein sequence ID" value="ENSOMEP00000005271.1"/>
    <property type="gene ID" value="ENSOMEG00000006251.1"/>
</dbReference>
<feature type="region of interest" description="Disordered" evidence="1">
    <location>
        <begin position="61"/>
        <end position="102"/>
    </location>
</feature>
<name>A0A3B3BI91_ORYME</name>
<evidence type="ECO:0000256" key="2">
    <source>
        <dbReference type="SAM" id="SignalP"/>
    </source>
</evidence>
<dbReference type="AlphaFoldDB" id="A0A3B3BI91"/>
<organism evidence="3 4">
    <name type="scientific">Oryzias melastigma</name>
    <name type="common">Marine medaka</name>
    <dbReference type="NCBI Taxonomy" id="30732"/>
    <lineage>
        <taxon>Eukaryota</taxon>
        <taxon>Metazoa</taxon>
        <taxon>Chordata</taxon>
        <taxon>Craniata</taxon>
        <taxon>Vertebrata</taxon>
        <taxon>Euteleostomi</taxon>
        <taxon>Actinopterygii</taxon>
        <taxon>Neopterygii</taxon>
        <taxon>Teleostei</taxon>
        <taxon>Neoteleostei</taxon>
        <taxon>Acanthomorphata</taxon>
        <taxon>Ovalentaria</taxon>
        <taxon>Atherinomorphae</taxon>
        <taxon>Beloniformes</taxon>
        <taxon>Adrianichthyidae</taxon>
        <taxon>Oryziinae</taxon>
        <taxon>Oryzias</taxon>
    </lineage>
</organism>
<feature type="signal peptide" evidence="2">
    <location>
        <begin position="1"/>
        <end position="18"/>
    </location>
</feature>
<dbReference type="PaxDb" id="30732-ENSOMEP00000005271"/>
<accession>A0A3B3BI91</accession>
<evidence type="ECO:0000313" key="3">
    <source>
        <dbReference type="Ensembl" id="ENSOMEP00000005271.1"/>
    </source>
</evidence>
<protein>
    <submittedName>
        <fullName evidence="3">Uncharacterized protein</fullName>
    </submittedName>
</protein>
<reference evidence="3" key="2">
    <citation type="submission" date="2025-09" db="UniProtKB">
        <authorList>
            <consortium name="Ensembl"/>
        </authorList>
    </citation>
    <scope>IDENTIFICATION</scope>
</reference>
<sequence>GWKATLTLSSSSITVLTASLPREGWKAGVWMGAGKQQSARWNRSKTANRLSLNAVKQGLSVQKDPNNNQGFQTVGVHKSIPKLESKSRGRRKERKCADWTLK</sequence>